<dbReference type="InterPro" id="IPR000535">
    <property type="entry name" value="MSP_dom"/>
</dbReference>
<dbReference type="PANTHER" id="PTHR10809">
    <property type="entry name" value="VESICLE-ASSOCIATED MEMBRANE PROTEIN-ASSOCIATED PROTEIN"/>
    <property type="match status" value="1"/>
</dbReference>
<evidence type="ECO:0000256" key="1">
    <source>
        <dbReference type="ARBA" id="ARBA00004211"/>
    </source>
</evidence>
<evidence type="ECO:0000256" key="2">
    <source>
        <dbReference type="ARBA" id="ARBA00022692"/>
    </source>
</evidence>
<keyword evidence="3" id="KW-1133">Transmembrane helix</keyword>
<dbReference type="GO" id="GO:0005789">
    <property type="term" value="C:endoplasmic reticulum membrane"/>
    <property type="evidence" value="ECO:0007669"/>
    <property type="project" value="InterPro"/>
</dbReference>
<dbReference type="InterPro" id="IPR016763">
    <property type="entry name" value="VAP"/>
</dbReference>
<dbReference type="Pfam" id="PF00635">
    <property type="entry name" value="Motile_Sperm"/>
    <property type="match status" value="1"/>
</dbReference>
<evidence type="ECO:0000313" key="6">
    <source>
        <dbReference type="EMBL" id="CAD8117004.1"/>
    </source>
</evidence>
<dbReference type="PROSITE" id="PS50202">
    <property type="entry name" value="MSP"/>
    <property type="match status" value="1"/>
</dbReference>
<comment type="subcellular location">
    <subcellularLocation>
        <location evidence="1">Membrane</location>
        <topology evidence="1">Single-pass type IV membrane protein</topology>
    </subcellularLocation>
</comment>
<dbReference type="AlphaFoldDB" id="A0A8S1QPB1"/>
<dbReference type="Proteomes" id="UP000692954">
    <property type="component" value="Unassembled WGS sequence"/>
</dbReference>
<dbReference type="PANTHER" id="PTHR10809:SF6">
    <property type="entry name" value="AT11025P-RELATED"/>
    <property type="match status" value="1"/>
</dbReference>
<protein>
    <recommendedName>
        <fullName evidence="5">MSP domain-containing protein</fullName>
    </recommendedName>
</protein>
<evidence type="ECO:0000259" key="5">
    <source>
        <dbReference type="PROSITE" id="PS50202"/>
    </source>
</evidence>
<keyword evidence="7" id="KW-1185">Reference proteome</keyword>
<dbReference type="OrthoDB" id="264603at2759"/>
<keyword evidence="2" id="KW-0812">Transmembrane</keyword>
<gene>
    <name evidence="6" type="ORF">PSON_ATCC_30995.1.T1120161</name>
</gene>
<dbReference type="GO" id="GO:0005886">
    <property type="term" value="C:plasma membrane"/>
    <property type="evidence" value="ECO:0007669"/>
    <property type="project" value="TreeGrafter"/>
</dbReference>
<dbReference type="GO" id="GO:0090158">
    <property type="term" value="P:endoplasmic reticulum membrane organization"/>
    <property type="evidence" value="ECO:0007669"/>
    <property type="project" value="TreeGrafter"/>
</dbReference>
<proteinExistence type="predicted"/>
<reference evidence="6" key="1">
    <citation type="submission" date="2021-01" db="EMBL/GenBank/DDBJ databases">
        <authorList>
            <consortium name="Genoscope - CEA"/>
            <person name="William W."/>
        </authorList>
    </citation>
    <scope>NUCLEOTIDE SEQUENCE</scope>
</reference>
<feature type="domain" description="MSP" evidence="5">
    <location>
        <begin position="4"/>
        <end position="120"/>
    </location>
</feature>
<name>A0A8S1QPB1_9CILI</name>
<evidence type="ECO:0000256" key="3">
    <source>
        <dbReference type="ARBA" id="ARBA00022989"/>
    </source>
</evidence>
<sequence length="255" mass="29254">MQGLIDIEPKQYLDFILQEGKVGQTTLNIFNLTQTKLTFKIKTTNPNMFQVKPSIGIISANDQMSIVISTSQPLKEDSKLESKFQINACVLEQEGQDLTNFWRQQDAQLIQQVQLRSRVKPLEIQQEIIQQQQLQQNVVLETNENMTRIKPAEINQEIIPQQLQQHMVLETNQSMGQLYQSLIDNSTQGNEKDEEIQKCQELVAQLSQDVSNYQLMLKSVKEQEVAIKHHGNKFELKQVMIIAGISLILGFIFGK</sequence>
<accession>A0A8S1QPB1</accession>
<dbReference type="EMBL" id="CAJJDN010000112">
    <property type="protein sequence ID" value="CAD8117004.1"/>
    <property type="molecule type" value="Genomic_DNA"/>
</dbReference>
<comment type="caution">
    <text evidence="6">The sequence shown here is derived from an EMBL/GenBank/DDBJ whole genome shotgun (WGS) entry which is preliminary data.</text>
</comment>
<evidence type="ECO:0000256" key="4">
    <source>
        <dbReference type="ARBA" id="ARBA00023136"/>
    </source>
</evidence>
<organism evidence="6 7">
    <name type="scientific">Paramecium sonneborni</name>
    <dbReference type="NCBI Taxonomy" id="65129"/>
    <lineage>
        <taxon>Eukaryota</taxon>
        <taxon>Sar</taxon>
        <taxon>Alveolata</taxon>
        <taxon>Ciliophora</taxon>
        <taxon>Intramacronucleata</taxon>
        <taxon>Oligohymenophorea</taxon>
        <taxon>Peniculida</taxon>
        <taxon>Parameciidae</taxon>
        <taxon>Paramecium</taxon>
    </lineage>
</organism>
<keyword evidence="4" id="KW-0472">Membrane</keyword>
<dbReference type="GO" id="GO:0061817">
    <property type="term" value="P:endoplasmic reticulum-plasma membrane tethering"/>
    <property type="evidence" value="ECO:0007669"/>
    <property type="project" value="TreeGrafter"/>
</dbReference>
<evidence type="ECO:0000313" key="7">
    <source>
        <dbReference type="Proteomes" id="UP000692954"/>
    </source>
</evidence>